<dbReference type="SMART" id="SM00138">
    <property type="entry name" value="MeTrc"/>
    <property type="match status" value="1"/>
</dbReference>
<dbReference type="PANTHER" id="PTHR24422:SF19">
    <property type="entry name" value="CHEMOTAXIS PROTEIN METHYLTRANSFERASE"/>
    <property type="match status" value="1"/>
</dbReference>
<keyword evidence="2" id="KW-0808">Transferase</keyword>
<dbReference type="SUPFAM" id="SSF53335">
    <property type="entry name" value="S-adenosyl-L-methionine-dependent methyltransferases"/>
    <property type="match status" value="1"/>
</dbReference>
<dbReference type="Gene3D" id="3.40.50.150">
    <property type="entry name" value="Vaccinia Virus protein VP39"/>
    <property type="match status" value="1"/>
</dbReference>
<keyword evidence="1" id="KW-0489">Methyltransferase</keyword>
<evidence type="ECO:0000256" key="1">
    <source>
        <dbReference type="ARBA" id="ARBA00022603"/>
    </source>
</evidence>
<organism evidence="5 6">
    <name type="scientific">Paracraurococcus ruber</name>
    <dbReference type="NCBI Taxonomy" id="77675"/>
    <lineage>
        <taxon>Bacteria</taxon>
        <taxon>Pseudomonadati</taxon>
        <taxon>Pseudomonadota</taxon>
        <taxon>Alphaproteobacteria</taxon>
        <taxon>Acetobacterales</taxon>
        <taxon>Roseomonadaceae</taxon>
        <taxon>Paracraurococcus</taxon>
    </lineage>
</organism>
<comment type="caution">
    <text evidence="5">The sequence shown here is derived from an EMBL/GenBank/DDBJ whole genome shotgun (WGS) entry which is preliminary data.</text>
</comment>
<dbReference type="Pfam" id="PF01739">
    <property type="entry name" value="CheR"/>
    <property type="match status" value="1"/>
</dbReference>
<dbReference type="PRINTS" id="PR00996">
    <property type="entry name" value="CHERMTFRASE"/>
</dbReference>
<gene>
    <name evidence="5" type="ORF">CKO45_25725</name>
</gene>
<evidence type="ECO:0000259" key="4">
    <source>
        <dbReference type="PROSITE" id="PS50123"/>
    </source>
</evidence>
<keyword evidence="3" id="KW-0949">S-adenosyl-L-methionine</keyword>
<protein>
    <recommendedName>
        <fullName evidence="4">CheR-type methyltransferase domain-containing protein</fullName>
    </recommendedName>
</protein>
<dbReference type="PROSITE" id="PS50123">
    <property type="entry name" value="CHER"/>
    <property type="match status" value="1"/>
</dbReference>
<feature type="domain" description="CheR-type methyltransferase" evidence="4">
    <location>
        <begin position="49"/>
        <end position="262"/>
    </location>
</feature>
<dbReference type="EMBL" id="NRSG01000335">
    <property type="protein sequence ID" value="MBK1661611.1"/>
    <property type="molecule type" value="Genomic_DNA"/>
</dbReference>
<dbReference type="InterPro" id="IPR029063">
    <property type="entry name" value="SAM-dependent_MTases_sf"/>
</dbReference>
<dbReference type="InterPro" id="IPR000780">
    <property type="entry name" value="CheR_MeTrfase"/>
</dbReference>
<dbReference type="InterPro" id="IPR022642">
    <property type="entry name" value="CheR_C"/>
</dbReference>
<name>A0ABS1D563_9PROT</name>
<evidence type="ECO:0000313" key="6">
    <source>
        <dbReference type="Proteomes" id="UP000697995"/>
    </source>
</evidence>
<keyword evidence="6" id="KW-1185">Reference proteome</keyword>
<dbReference type="PANTHER" id="PTHR24422">
    <property type="entry name" value="CHEMOTAXIS PROTEIN METHYLTRANSFERASE"/>
    <property type="match status" value="1"/>
</dbReference>
<reference evidence="5 6" key="1">
    <citation type="journal article" date="2020" name="Microorganisms">
        <title>Osmotic Adaptation and Compatible Solute Biosynthesis of Phototrophic Bacteria as Revealed from Genome Analyses.</title>
        <authorList>
            <person name="Imhoff J.F."/>
            <person name="Rahn T."/>
            <person name="Kunzel S."/>
            <person name="Keller A."/>
            <person name="Neulinger S.C."/>
        </authorList>
    </citation>
    <scope>NUCLEOTIDE SEQUENCE [LARGE SCALE GENOMIC DNA]</scope>
    <source>
        <strain evidence="5 6">DSM 15382</strain>
    </source>
</reference>
<dbReference type="InterPro" id="IPR050903">
    <property type="entry name" value="Bact_Chemotaxis_MeTrfase"/>
</dbReference>
<dbReference type="Proteomes" id="UP000697995">
    <property type="component" value="Unassembled WGS sequence"/>
</dbReference>
<accession>A0ABS1D563</accession>
<sequence>MTQRDALERLEALIGLAPGEVARRRLERQPGLLQRALPQPPGIEDAAWAAVIDAVTVQETRLFRHPTQVLQFRAAALPDLARAAAARGATRLRLLSAGCATGEEAWTLAALGADAIAETGLRLGLEVVGLDLSRPALRHAARGQYRAGPPDPLRDVPPAYHAQFPAARDGIAVAPALRGRARFRRANLLEVAPDGAGFDAVVCRNVGIYLTDAARDAVARRLVAQLVPGGALLLGPTDRVPADAGMRPWTRDAVSLFRRAEGAA</sequence>
<evidence type="ECO:0000256" key="3">
    <source>
        <dbReference type="ARBA" id="ARBA00022691"/>
    </source>
</evidence>
<evidence type="ECO:0000313" key="5">
    <source>
        <dbReference type="EMBL" id="MBK1661611.1"/>
    </source>
</evidence>
<evidence type="ECO:0000256" key="2">
    <source>
        <dbReference type="ARBA" id="ARBA00022679"/>
    </source>
</evidence>
<proteinExistence type="predicted"/>